<protein>
    <submittedName>
        <fullName evidence="2">D-isomer specific 2-hydroxyacid dehydrogenase family protein</fullName>
    </submittedName>
</protein>
<organism evidence="2">
    <name type="scientific">Zea mays</name>
    <name type="common">Maize</name>
    <dbReference type="NCBI Taxonomy" id="4577"/>
    <lineage>
        <taxon>Eukaryota</taxon>
        <taxon>Viridiplantae</taxon>
        <taxon>Streptophyta</taxon>
        <taxon>Embryophyta</taxon>
        <taxon>Tracheophyta</taxon>
        <taxon>Spermatophyta</taxon>
        <taxon>Magnoliopsida</taxon>
        <taxon>Liliopsida</taxon>
        <taxon>Poales</taxon>
        <taxon>Poaceae</taxon>
        <taxon>PACMAD clade</taxon>
        <taxon>Panicoideae</taxon>
        <taxon>Andropogonodae</taxon>
        <taxon>Andropogoneae</taxon>
        <taxon>Tripsacinae</taxon>
        <taxon>Zea</taxon>
    </lineage>
</organism>
<proteinExistence type="predicted"/>
<evidence type="ECO:0000313" key="2">
    <source>
        <dbReference type="EMBL" id="ONM21312.1"/>
    </source>
</evidence>
<reference evidence="2" key="1">
    <citation type="submission" date="2015-12" db="EMBL/GenBank/DDBJ databases">
        <title>Update maize B73 reference genome by single molecule sequencing technologies.</title>
        <authorList>
            <consortium name="Maize Genome Sequencing Project"/>
            <person name="Ware D."/>
        </authorList>
    </citation>
    <scope>NUCLEOTIDE SEQUENCE [LARGE SCALE GENOMIC DNA]</scope>
    <source>
        <tissue evidence="2">Seedling</tissue>
    </source>
</reference>
<dbReference type="EMBL" id="CM007648">
    <property type="protein sequence ID" value="ONM21309.1"/>
    <property type="molecule type" value="Genomic_DNA"/>
</dbReference>
<sequence length="80" mass="8802">MQRNSGSKWALEQWSLAGQVDAAAASGHWVVARRRTSLWVDWWREEGGGVRRRTWGQEGGRTVVGAAGRPTGRSPALAEE</sequence>
<dbReference type="EMBL" id="CM007648">
    <property type="protein sequence ID" value="ONM21312.1"/>
    <property type="molecule type" value="Genomic_DNA"/>
</dbReference>
<dbReference type="EMBL" id="CM007648">
    <property type="protein sequence ID" value="ONM21301.1"/>
    <property type="molecule type" value="Genomic_DNA"/>
</dbReference>
<feature type="region of interest" description="Disordered" evidence="1">
    <location>
        <begin position="53"/>
        <end position="80"/>
    </location>
</feature>
<dbReference type="AlphaFoldDB" id="A0A1D6END2"/>
<evidence type="ECO:0000256" key="1">
    <source>
        <dbReference type="SAM" id="MobiDB-lite"/>
    </source>
</evidence>
<gene>
    <name evidence="2" type="ORF">ZEAMMB73_Zm00001d005489</name>
</gene>
<accession>A0A1D6END2</accession>
<name>A0A1D6END2_MAIZE</name>